<dbReference type="GO" id="GO:0019843">
    <property type="term" value="F:rRNA binding"/>
    <property type="evidence" value="ECO:0007669"/>
    <property type="project" value="UniProtKB-KW"/>
</dbReference>
<dbReference type="AlphaFoldDB" id="A0A644UHQ0"/>
<sequence length="130" mass="13911">MAKKTGTTNKKRVVKVEAYGQAHISSTFNNVIVTLTNNEGQVISWSSAGKMGFRGSKKNTPYAAQTAAADCAKVAFDLGLRKVKAYVKGPGAGRESAIRTIHGTGIEVTEIIDVTPLPHNGCRPKGRRRV</sequence>
<proteinExistence type="inferred from homology"/>
<accession>A0A644UHQ0</accession>
<reference evidence="6" key="1">
    <citation type="submission" date="2019-08" db="EMBL/GenBank/DDBJ databases">
        <authorList>
            <person name="Kucharzyk K."/>
            <person name="Murdoch R.W."/>
            <person name="Higgins S."/>
            <person name="Loffler F."/>
        </authorList>
    </citation>
    <scope>NUCLEOTIDE SEQUENCE</scope>
</reference>
<dbReference type="PROSITE" id="PS00054">
    <property type="entry name" value="RIBOSOMAL_S11"/>
    <property type="match status" value="1"/>
</dbReference>
<evidence type="ECO:0000256" key="3">
    <source>
        <dbReference type="ARBA" id="ARBA00022884"/>
    </source>
</evidence>
<comment type="similarity">
    <text evidence="1">Belongs to the universal ribosomal protein uS11 family.</text>
</comment>
<dbReference type="Gene3D" id="3.30.420.80">
    <property type="entry name" value="Ribosomal protein S11"/>
    <property type="match status" value="1"/>
</dbReference>
<organism evidence="6">
    <name type="scientific">bioreactor metagenome</name>
    <dbReference type="NCBI Taxonomy" id="1076179"/>
    <lineage>
        <taxon>unclassified sequences</taxon>
        <taxon>metagenomes</taxon>
        <taxon>ecological metagenomes</taxon>
    </lineage>
</organism>
<keyword evidence="2" id="KW-0699">rRNA-binding</keyword>
<evidence type="ECO:0000256" key="1">
    <source>
        <dbReference type="ARBA" id="ARBA00006194"/>
    </source>
</evidence>
<dbReference type="NCBIfam" id="NF003698">
    <property type="entry name" value="PRK05309.1"/>
    <property type="match status" value="1"/>
</dbReference>
<dbReference type="InterPro" id="IPR001971">
    <property type="entry name" value="Ribosomal_uS11"/>
</dbReference>
<dbReference type="EMBL" id="VSSQ01000115">
    <property type="protein sequence ID" value="MPL78353.1"/>
    <property type="molecule type" value="Genomic_DNA"/>
</dbReference>
<evidence type="ECO:0000256" key="4">
    <source>
        <dbReference type="ARBA" id="ARBA00022980"/>
    </source>
</evidence>
<keyword evidence="3" id="KW-0694">RNA-binding</keyword>
<comment type="caution">
    <text evidence="6">The sequence shown here is derived from an EMBL/GenBank/DDBJ whole genome shotgun (WGS) entry which is preliminary data.</text>
</comment>
<gene>
    <name evidence="6" type="primary">rpsK_11</name>
    <name evidence="6" type="ORF">SDC9_24217</name>
</gene>
<evidence type="ECO:0000256" key="2">
    <source>
        <dbReference type="ARBA" id="ARBA00022730"/>
    </source>
</evidence>
<dbReference type="HAMAP" id="MF_01310">
    <property type="entry name" value="Ribosomal_uS11"/>
    <property type="match status" value="1"/>
</dbReference>
<name>A0A644UHQ0_9ZZZZ</name>
<dbReference type="GO" id="GO:0003735">
    <property type="term" value="F:structural constituent of ribosome"/>
    <property type="evidence" value="ECO:0007669"/>
    <property type="project" value="InterPro"/>
</dbReference>
<dbReference type="PIRSF" id="PIRSF002131">
    <property type="entry name" value="Ribosomal_S11"/>
    <property type="match status" value="1"/>
</dbReference>
<keyword evidence="4 6" id="KW-0689">Ribosomal protein</keyword>
<dbReference type="InterPro" id="IPR019981">
    <property type="entry name" value="Ribosomal_uS11_bac-type"/>
</dbReference>
<dbReference type="InterPro" id="IPR036967">
    <property type="entry name" value="Ribosomal_uS11_sf"/>
</dbReference>
<dbReference type="FunFam" id="3.30.420.80:FF:000004">
    <property type="entry name" value="30S ribosomal protein S11"/>
    <property type="match status" value="1"/>
</dbReference>
<evidence type="ECO:0000256" key="5">
    <source>
        <dbReference type="ARBA" id="ARBA00023274"/>
    </source>
</evidence>
<dbReference type="SUPFAM" id="SSF53137">
    <property type="entry name" value="Translational machinery components"/>
    <property type="match status" value="1"/>
</dbReference>
<evidence type="ECO:0000313" key="6">
    <source>
        <dbReference type="EMBL" id="MPL78353.1"/>
    </source>
</evidence>
<dbReference type="InterPro" id="IPR018102">
    <property type="entry name" value="Ribosomal_uS11_CS"/>
</dbReference>
<dbReference type="GO" id="GO:1990904">
    <property type="term" value="C:ribonucleoprotein complex"/>
    <property type="evidence" value="ECO:0007669"/>
    <property type="project" value="UniProtKB-KW"/>
</dbReference>
<keyword evidence="5" id="KW-0687">Ribonucleoprotein</keyword>
<dbReference type="GO" id="GO:0006412">
    <property type="term" value="P:translation"/>
    <property type="evidence" value="ECO:0007669"/>
    <property type="project" value="InterPro"/>
</dbReference>
<dbReference type="NCBIfam" id="TIGR03632">
    <property type="entry name" value="uS11_bact"/>
    <property type="match status" value="1"/>
</dbReference>
<dbReference type="GO" id="GO:0005840">
    <property type="term" value="C:ribosome"/>
    <property type="evidence" value="ECO:0007669"/>
    <property type="project" value="UniProtKB-KW"/>
</dbReference>
<dbReference type="Pfam" id="PF00411">
    <property type="entry name" value="Ribosomal_S11"/>
    <property type="match status" value="1"/>
</dbReference>
<dbReference type="PANTHER" id="PTHR11759">
    <property type="entry name" value="40S RIBOSOMAL PROTEIN S14/30S RIBOSOMAL PROTEIN S11"/>
    <property type="match status" value="1"/>
</dbReference>
<protein>
    <submittedName>
        <fullName evidence="6">30S ribosomal protein S11</fullName>
    </submittedName>
</protein>